<feature type="domain" description="Atypical Rib" evidence="4">
    <location>
        <begin position="405"/>
        <end position="466"/>
    </location>
</feature>
<keyword evidence="5" id="KW-0132">Cell division</keyword>
<dbReference type="InterPro" id="IPR024968">
    <property type="entry name" value="SlpA_C_lactobacillus"/>
</dbReference>
<proteinExistence type="predicted"/>
<feature type="domain" description="S-layer protein C-terminal" evidence="3">
    <location>
        <begin position="65"/>
        <end position="127"/>
    </location>
</feature>
<dbReference type="Proteomes" id="UP000677218">
    <property type="component" value="Unassembled WGS sequence"/>
</dbReference>
<dbReference type="Pfam" id="PF07554">
    <property type="entry name" value="FIVAR"/>
    <property type="match status" value="1"/>
</dbReference>
<dbReference type="GO" id="GO:0051301">
    <property type="term" value="P:cell division"/>
    <property type="evidence" value="ECO:0007669"/>
    <property type="project" value="UniProtKB-KW"/>
</dbReference>
<keyword evidence="6" id="KW-1185">Reference proteome</keyword>
<evidence type="ECO:0000259" key="4">
    <source>
        <dbReference type="Pfam" id="PF18938"/>
    </source>
</evidence>
<name>A0A916QGH6_9LACO</name>
<dbReference type="Gene3D" id="3.10.20.890">
    <property type="match status" value="1"/>
</dbReference>
<evidence type="ECO:0000256" key="1">
    <source>
        <dbReference type="ARBA" id="ARBA00022729"/>
    </source>
</evidence>
<sequence>MKLSHKIMTVSAAALFLAAPAVSLSSNNDQVFAASKKAKKAKKTKTVKKTKKSKAVKKTKADKKSKKTILTLARNSYVYTKSGKRTKYQKAKTLRKGKRYAALSAKTVTLKHVKYYRLATNAYIKAANVAKVNGKAVKKTEQFGTKVSVPKNADQYRATIKHNSYFYDNDLTTDKTDKLLKGSTIYVDLYGYIGVTKVYRVASGDYAGSFIKASNVSKIDGKGKRMQLANGKNTVLRYLSDNETLIVLRSDRPSNIYNEAGKLLHEQFSGGEDNAKRVDKAIYMVLSDDDKTVHLMYKIIGQDQYIRASDVVASYGKALKPENTDKSVSDQLAATSSDKESLQTLYNTEIAGTTKYQLAAKDKQTQYDAAFVEAGHVLANAKATVAEVKTAEKKLQTAINALDGSKVKVVDPDNLTAAEKSAVIQKVAAAYGVSESQVNLSTTGEVNITGTSSSTITLPLSDFVTSE</sequence>
<keyword evidence="1 2" id="KW-0732">Signal</keyword>
<dbReference type="Pfam" id="PF03217">
    <property type="entry name" value="SlpA"/>
    <property type="match status" value="2"/>
</dbReference>
<keyword evidence="5" id="KW-0131">Cell cycle</keyword>
<evidence type="ECO:0000256" key="2">
    <source>
        <dbReference type="SAM" id="SignalP"/>
    </source>
</evidence>
<feature type="chain" id="PRO_5039116782" evidence="2">
    <location>
        <begin position="24"/>
        <end position="467"/>
    </location>
</feature>
<evidence type="ECO:0000313" key="6">
    <source>
        <dbReference type="Proteomes" id="UP000677218"/>
    </source>
</evidence>
<dbReference type="AlphaFoldDB" id="A0A916QGH6"/>
<feature type="domain" description="S-layer protein C-terminal" evidence="3">
    <location>
        <begin position="151"/>
        <end position="214"/>
    </location>
</feature>
<accession>A0A916QGH6</accession>
<protein>
    <submittedName>
        <fullName evidence="5">Cell division protein</fullName>
    </submittedName>
</protein>
<dbReference type="InterPro" id="IPR044024">
    <property type="entry name" value="aRib"/>
</dbReference>
<comment type="caution">
    <text evidence="5">The sequence shown here is derived from an EMBL/GenBank/DDBJ whole genome shotgun (WGS) entry which is preliminary data.</text>
</comment>
<dbReference type="Gene3D" id="1.20.5.420">
    <property type="entry name" value="Immunoglobulin FC, subunit C"/>
    <property type="match status" value="1"/>
</dbReference>
<dbReference type="RefSeq" id="WP_212780569.1">
    <property type="nucleotide sequence ID" value="NZ_BMAY01000004.1"/>
</dbReference>
<feature type="signal peptide" evidence="2">
    <location>
        <begin position="1"/>
        <end position="23"/>
    </location>
</feature>
<evidence type="ECO:0000313" key="5">
    <source>
        <dbReference type="EMBL" id="GFZ26876.1"/>
    </source>
</evidence>
<reference evidence="5" key="1">
    <citation type="submission" date="2020-08" db="EMBL/GenBank/DDBJ databases">
        <title>Taxonomic study for Lactobacillus species isolated from hardwood bark.</title>
        <authorList>
            <person name="Tohno M."/>
            <person name="Tanizawa Y."/>
        </authorList>
    </citation>
    <scope>NUCLEOTIDE SEQUENCE</scope>
    <source>
        <strain evidence="5">B40</strain>
    </source>
</reference>
<dbReference type="EMBL" id="BMAY01000004">
    <property type="protein sequence ID" value="GFZ26876.1"/>
    <property type="molecule type" value="Genomic_DNA"/>
</dbReference>
<gene>
    <name evidence="5" type="ORF">LCB40_07560</name>
</gene>
<dbReference type="Pfam" id="PF18938">
    <property type="entry name" value="aRib"/>
    <property type="match status" value="1"/>
</dbReference>
<evidence type="ECO:0000259" key="3">
    <source>
        <dbReference type="Pfam" id="PF03217"/>
    </source>
</evidence>
<organism evidence="5 6">
    <name type="scientific">Lactobacillus corticis</name>
    <dbReference type="NCBI Taxonomy" id="2201249"/>
    <lineage>
        <taxon>Bacteria</taxon>
        <taxon>Bacillati</taxon>
        <taxon>Bacillota</taxon>
        <taxon>Bacilli</taxon>
        <taxon>Lactobacillales</taxon>
        <taxon>Lactobacillaceae</taxon>
        <taxon>Lactobacillus</taxon>
    </lineage>
</organism>